<dbReference type="EMBL" id="CAJVPQ010001059">
    <property type="protein sequence ID" value="CAG8529898.1"/>
    <property type="molecule type" value="Genomic_DNA"/>
</dbReference>
<keyword evidence="2" id="KW-1185">Reference proteome</keyword>
<dbReference type="AlphaFoldDB" id="A0A9N9AGR6"/>
<name>A0A9N9AGR6_9GLOM</name>
<reference evidence="1" key="1">
    <citation type="submission" date="2021-06" db="EMBL/GenBank/DDBJ databases">
        <authorList>
            <person name="Kallberg Y."/>
            <person name="Tangrot J."/>
            <person name="Rosling A."/>
        </authorList>
    </citation>
    <scope>NUCLEOTIDE SEQUENCE</scope>
    <source>
        <strain evidence="1">UK204</strain>
    </source>
</reference>
<comment type="caution">
    <text evidence="1">The sequence shown here is derived from an EMBL/GenBank/DDBJ whole genome shotgun (WGS) entry which is preliminary data.</text>
</comment>
<sequence length="106" mass="12662">MKHPFGYFSNTVYEDNDPKEFIPSRKCRDLQRSYLNPLENFRRGTLPCGSYKIIVDLSSFMKEELNGQDVIRILVWLMKEKYKLKIEENRSVFLINFYNLPALTFV</sequence>
<organism evidence="1 2">
    <name type="scientific">Funneliformis caledonium</name>
    <dbReference type="NCBI Taxonomy" id="1117310"/>
    <lineage>
        <taxon>Eukaryota</taxon>
        <taxon>Fungi</taxon>
        <taxon>Fungi incertae sedis</taxon>
        <taxon>Mucoromycota</taxon>
        <taxon>Glomeromycotina</taxon>
        <taxon>Glomeromycetes</taxon>
        <taxon>Glomerales</taxon>
        <taxon>Glomeraceae</taxon>
        <taxon>Funneliformis</taxon>
    </lineage>
</organism>
<protein>
    <submittedName>
        <fullName evidence="1">7761_t:CDS:1</fullName>
    </submittedName>
</protein>
<proteinExistence type="predicted"/>
<accession>A0A9N9AGR6</accession>
<dbReference type="Proteomes" id="UP000789570">
    <property type="component" value="Unassembled WGS sequence"/>
</dbReference>
<evidence type="ECO:0000313" key="1">
    <source>
        <dbReference type="EMBL" id="CAG8529898.1"/>
    </source>
</evidence>
<gene>
    <name evidence="1" type="ORF">FCALED_LOCUS5124</name>
</gene>
<evidence type="ECO:0000313" key="2">
    <source>
        <dbReference type="Proteomes" id="UP000789570"/>
    </source>
</evidence>